<feature type="compositionally biased region" description="Basic and acidic residues" evidence="1">
    <location>
        <begin position="66"/>
        <end position="90"/>
    </location>
</feature>
<dbReference type="Proteomes" id="UP000293045">
    <property type="component" value="Unassembled WGS sequence"/>
</dbReference>
<name>A0A4Q9KZL3_9MICR</name>
<feature type="region of interest" description="Disordered" evidence="1">
    <location>
        <begin position="66"/>
        <end position="111"/>
    </location>
</feature>
<gene>
    <name evidence="2" type="ORF">CWI39_1932p0010</name>
</gene>
<evidence type="ECO:0000313" key="3">
    <source>
        <dbReference type="Proteomes" id="UP000293045"/>
    </source>
</evidence>
<dbReference type="EMBL" id="PIXR01001932">
    <property type="protein sequence ID" value="TBT99679.1"/>
    <property type="molecule type" value="Genomic_DNA"/>
</dbReference>
<evidence type="ECO:0000313" key="2">
    <source>
        <dbReference type="EMBL" id="TBT99679.1"/>
    </source>
</evidence>
<feature type="compositionally biased region" description="Basic residues" evidence="1">
    <location>
        <begin position="91"/>
        <end position="108"/>
    </location>
</feature>
<dbReference type="AlphaFoldDB" id="A0A4Q9KZL3"/>
<accession>A0A4Q9KZL3</accession>
<protein>
    <submittedName>
        <fullName evidence="2">Uncharacterized protein</fullName>
    </submittedName>
</protein>
<organism evidence="2 3">
    <name type="scientific">Hamiltosporidium magnivora</name>
    <dbReference type="NCBI Taxonomy" id="148818"/>
    <lineage>
        <taxon>Eukaryota</taxon>
        <taxon>Fungi</taxon>
        <taxon>Fungi incertae sedis</taxon>
        <taxon>Microsporidia</taxon>
        <taxon>Dubosqiidae</taxon>
        <taxon>Hamiltosporidium</taxon>
    </lineage>
</organism>
<sequence>MKIEDINESNINSLLLHISTDKNLYNSCTDTLILYLLYNYNTQHDIILSKIKILLLGKRNKKNKNLHEDRECDRGSDRDEASDEGRNEKKDRKRRRSKIRHTKAKHTNHTSDKDFNISFNSNKIINKIFKIILKIKNKEIEDSAIETSLSVLEEKSLVLRETVYYYFESIYLSCDEVSEYGIEVLKRILTVYKIEFDNKDVDSDNDNDNDSRCIDNRSADITDTTYTNTNISKIKDTNVNPPFKISKTSENSSEDGLIDITNMDFDLCKENNVFKLNLKKKGDRDVYIEKLYKLLTVILIGREYKGSIMFLMLILLVNKVEEKKSLRKLIKVFFMGVSDMLEVLRECYKGVGKYGIFILNRVIYECRTRNIKIKYKKMLKMVGFLEIRNKGVISGGDWKDLRLSDMRRVFGKFKKPGVFIDLCKKLIKRENDVKKIQKFKETVISVSEKKLSNYDYKRVNILKDFIDRKLEVCNGKLL</sequence>
<dbReference type="VEuPathDB" id="MicrosporidiaDB:CWI39_1932p0010"/>
<comment type="caution">
    <text evidence="2">The sequence shown here is derived from an EMBL/GenBank/DDBJ whole genome shotgun (WGS) entry which is preliminary data.</text>
</comment>
<proteinExistence type="predicted"/>
<reference evidence="2 3" key="1">
    <citation type="submission" date="2017-12" db="EMBL/GenBank/DDBJ databases">
        <authorList>
            <person name="Pombert J.-F."/>
            <person name="Haag K.L."/>
            <person name="Ebert D."/>
        </authorList>
    </citation>
    <scope>NUCLEOTIDE SEQUENCE [LARGE SCALE GENOMIC DNA]</scope>
    <source>
        <strain evidence="2">IL-BN-2</strain>
    </source>
</reference>
<evidence type="ECO:0000256" key="1">
    <source>
        <dbReference type="SAM" id="MobiDB-lite"/>
    </source>
</evidence>
<dbReference type="VEuPathDB" id="MicrosporidiaDB:CWI36_2037p0010"/>